<sequence>MYMKLQNKPISEQIDHITRSLVALESYNGTAGESRKAHYIYEIIRSFPYFQKHPDKVWMQKVPNDGIGRQNVFALLEGESAKTLLFHAHYDTVGTDDYGALQDMAHDPDFLQKFFMDYEGEDKVREDARSGNWLFGRGALDMQSGIAVHLANLLYFSEQKELPKGNLLFLFNGDEESEHAGLIAALSELDRLKGEGFDYLAAVNTDFISPIYDGDCKRYIYTGAAGKFLPGFYIYGREAHVGDVLTSIDPTAIASKINLEINQNLDFVEKIPGEFTLPPSCLYFKDDKTAYNVQTPLSTSIYFNYFVYEKTARDVLYVMKKAAIKAVEQLEMKSREQYENYRTYHGFPERELSWHVDVLTLREYIFWLKERGLDPDPVMEEVFRRHEGEDRRTIAYKMVEALQLLDPDRTPRVIIFFAPPFLPHNYLNEENEYGKKVKDILEGCLNQISHETGEEFVVKRFFPYLADGSFLSLHEEDEDIEVITKNLPMIDDLYPVPIETIRKLNIPSINIGVYGKDGHQWTERVYKPYTFSVLPEIIQRVTKDLLNI</sequence>
<dbReference type="PANTHER" id="PTHR43808:SF27">
    <property type="entry name" value="PROTEIN ROCB"/>
    <property type="match status" value="1"/>
</dbReference>
<evidence type="ECO:0000256" key="1">
    <source>
        <dbReference type="ARBA" id="ARBA00022801"/>
    </source>
</evidence>
<keyword evidence="2" id="KW-0862">Zinc</keyword>
<dbReference type="PIRSF" id="PIRSF010386">
    <property type="entry name" value="RocB"/>
    <property type="match status" value="1"/>
</dbReference>
<dbReference type="InterPro" id="IPR007484">
    <property type="entry name" value="Peptidase_M28"/>
</dbReference>
<evidence type="ECO:0000256" key="2">
    <source>
        <dbReference type="ARBA" id="ARBA00022833"/>
    </source>
</evidence>
<protein>
    <submittedName>
        <fullName evidence="4">Arginine utilization protein RocB</fullName>
    </submittedName>
</protein>
<dbReference type="InterPro" id="IPR050072">
    <property type="entry name" value="Peptidase_M20A"/>
</dbReference>
<accession>A0A1C4AUS1</accession>
<name>A0A1C4AUS1_9BACI</name>
<dbReference type="Proteomes" id="UP000181997">
    <property type="component" value="Unassembled WGS sequence"/>
</dbReference>
<reference evidence="5" key="1">
    <citation type="submission" date="2016-08" db="EMBL/GenBank/DDBJ databases">
        <authorList>
            <person name="Varghese N."/>
            <person name="Submissions Spin"/>
        </authorList>
    </citation>
    <scope>NUCLEOTIDE SEQUENCE [LARGE SCALE GENOMIC DNA]</scope>
    <source>
        <strain evidence="5">SGD-1123</strain>
    </source>
</reference>
<dbReference type="Gene3D" id="3.40.630.10">
    <property type="entry name" value="Zn peptidases"/>
    <property type="match status" value="1"/>
</dbReference>
<evidence type="ECO:0000259" key="3">
    <source>
        <dbReference type="Pfam" id="PF04389"/>
    </source>
</evidence>
<dbReference type="Pfam" id="PF04389">
    <property type="entry name" value="Peptidase_M28"/>
    <property type="match status" value="1"/>
</dbReference>
<dbReference type="InterPro" id="IPR012166">
    <property type="entry name" value="Uncharacterised_RocB"/>
</dbReference>
<dbReference type="InterPro" id="IPR001261">
    <property type="entry name" value="ArgE/DapE_CS"/>
</dbReference>
<proteinExistence type="predicted"/>
<evidence type="ECO:0000313" key="5">
    <source>
        <dbReference type="Proteomes" id="UP000181997"/>
    </source>
</evidence>
<feature type="domain" description="Peptidase M28" evidence="3">
    <location>
        <begin position="71"/>
        <end position="183"/>
    </location>
</feature>
<dbReference type="PROSITE" id="PS00758">
    <property type="entry name" value="ARGE_DAPE_CPG2_1"/>
    <property type="match status" value="1"/>
</dbReference>
<keyword evidence="5" id="KW-1185">Reference proteome</keyword>
<evidence type="ECO:0000313" key="4">
    <source>
        <dbReference type="EMBL" id="SCB98339.1"/>
    </source>
</evidence>
<dbReference type="AlphaFoldDB" id="A0A1C4AUS1"/>
<dbReference type="SUPFAM" id="SSF53187">
    <property type="entry name" value="Zn-dependent exopeptidases"/>
    <property type="match status" value="1"/>
</dbReference>
<dbReference type="RefSeq" id="WP_419184976.1">
    <property type="nucleotide sequence ID" value="NZ_FMAU01000002.1"/>
</dbReference>
<organism evidence="4 5">
    <name type="scientific">[Bacillus] enclensis</name>
    <dbReference type="NCBI Taxonomy" id="1402860"/>
    <lineage>
        <taxon>Bacteria</taxon>
        <taxon>Bacillati</taxon>
        <taxon>Bacillota</taxon>
        <taxon>Bacilli</taxon>
        <taxon>Bacillales</taxon>
        <taxon>Bacillaceae</taxon>
        <taxon>Rossellomorea</taxon>
    </lineage>
</organism>
<dbReference type="EMBL" id="FMAU01000002">
    <property type="protein sequence ID" value="SCB98339.1"/>
    <property type="molecule type" value="Genomic_DNA"/>
</dbReference>
<gene>
    <name evidence="4" type="ORF">GA0061094_1638</name>
</gene>
<dbReference type="PANTHER" id="PTHR43808">
    <property type="entry name" value="ACETYLORNITHINE DEACETYLASE"/>
    <property type="match status" value="1"/>
</dbReference>
<keyword evidence="1" id="KW-0378">Hydrolase</keyword>